<comment type="similarity">
    <text evidence="1">Belongs to the metallo-dependent hydrolases superfamily. TatD-type hydrolase family.</text>
</comment>
<feature type="region of interest" description="Disordered" evidence="3">
    <location>
        <begin position="19"/>
        <end position="45"/>
    </location>
</feature>
<dbReference type="Pfam" id="PF01026">
    <property type="entry name" value="TatD_DNase"/>
    <property type="match status" value="1"/>
</dbReference>
<feature type="compositionally biased region" description="Low complexity" evidence="3">
    <location>
        <begin position="248"/>
        <end position="258"/>
    </location>
</feature>
<feature type="compositionally biased region" description="Polar residues" evidence="3">
    <location>
        <begin position="501"/>
        <end position="516"/>
    </location>
</feature>
<keyword evidence="2" id="KW-0378">Hydrolase</keyword>
<gene>
    <name evidence="5" type="primary">LOC115217245</name>
</gene>
<sequence>MFKKHKKPDRALYVFPARRMNAENESQQKSSLIDDEPEYNNNNNNSCVNVAHRNTANTAITHQHQHLESSPSRQQRTVSIAPKDQVNGLHKILSNKLNNESSPYKQQRNIPRASRVPSNKFNNKTSPNRQQLIVTYTSKDQMNNGIHKTLSDTLNNTSFLDEGEFGVTKEVSHDFGCSRQFGRARQPYSSNSQGTNKFKAAGRGRLLSLMEDYLKMESEERNGHSKESDSLTSADTCGTVIRNQHTVHNNSHPNSSSNGVLRNKRENPRILGKGRARLAKKSTMAEKKSPRVSLDRSSLKSPDMSAGQFDSCDQEDELQQQEEKSPRASLDRGSLKSPDISWDSSEIPAEDNTTEKTAVESKPLSWAEEMREFDRLHLKGNNSDYDDDDDDDSNCSMSPHVLRNSVEKENQYNSRSPENHVLYKTNNYSPNGNQFSDNGVNNRHRSKHRINTRWRTVSNDPSSNGNGFNSRNKLTSSFVVNGNEVSPKDLRHRISSIANNGRINTSSYGNKQTSLTHGDHTERITKSWEESFRSRCSAAGYKFFDTHCHLDRIFDDLKSKSDKQFSNFKEFKEANWTTFPKEFAGCLTVFCDPWKFDSKGSLLCSFIMEDNVWIAMGCHPKKVKYFTVERMQQLKDCLLQVPSIVAVGEIGLDYSGSFYQQIDDQKRALRDQIRLAVDMNKPIIIHCRDAEEDCLQIFLEECPQNWPIHLHCYTNSYNCAQKWLNAFPNLCIGLTPKVTYKSSTALHDTAHRISLDRLLLETDAPYFIPSMVSQNAMVTSHPGMAFTVAETVANLKNISVKEVLKACLENTQRLYGIKL</sequence>
<accession>A0A6P7SWZ8</accession>
<protein>
    <submittedName>
        <fullName evidence="5">Deoxyribonuclease TATDN2</fullName>
    </submittedName>
</protein>
<feature type="region of interest" description="Disordered" evidence="3">
    <location>
        <begin position="245"/>
        <end position="365"/>
    </location>
</feature>
<feature type="compositionally biased region" description="Polar residues" evidence="3">
    <location>
        <begin position="116"/>
        <end position="126"/>
    </location>
</feature>
<feature type="compositionally biased region" description="Basic and acidic residues" evidence="3">
    <location>
        <begin position="283"/>
        <end position="298"/>
    </location>
</feature>
<evidence type="ECO:0000313" key="5">
    <source>
        <dbReference type="RefSeq" id="XP_029642747.1"/>
    </source>
</evidence>
<evidence type="ECO:0000256" key="3">
    <source>
        <dbReference type="SAM" id="MobiDB-lite"/>
    </source>
</evidence>
<keyword evidence="4" id="KW-1185">Reference proteome</keyword>
<dbReference type="CDD" id="cd01310">
    <property type="entry name" value="TatD_DNAse"/>
    <property type="match status" value="1"/>
</dbReference>
<organism evidence="4 5">
    <name type="scientific">Octopus sinensis</name>
    <name type="common">East Asian common octopus</name>
    <dbReference type="NCBI Taxonomy" id="2607531"/>
    <lineage>
        <taxon>Eukaryota</taxon>
        <taxon>Metazoa</taxon>
        <taxon>Spiralia</taxon>
        <taxon>Lophotrochozoa</taxon>
        <taxon>Mollusca</taxon>
        <taxon>Cephalopoda</taxon>
        <taxon>Coleoidea</taxon>
        <taxon>Octopodiformes</taxon>
        <taxon>Octopoda</taxon>
        <taxon>Incirrata</taxon>
        <taxon>Octopodidae</taxon>
        <taxon>Octopus</taxon>
    </lineage>
</organism>
<dbReference type="AlphaFoldDB" id="A0A6P7SWZ8"/>
<dbReference type="PANTHER" id="PTHR46363:SF1">
    <property type="entry name" value="DEOXYRIBONUCLEASE TATDN2-RELATED"/>
    <property type="match status" value="1"/>
</dbReference>
<dbReference type="InterPro" id="IPR032466">
    <property type="entry name" value="Metal_Hydrolase"/>
</dbReference>
<dbReference type="PANTHER" id="PTHR46363">
    <property type="entry name" value="DEOXYRIBONUCLEASE TATDN2-RELATED"/>
    <property type="match status" value="1"/>
</dbReference>
<dbReference type="KEGG" id="osn:115217245"/>
<feature type="region of interest" description="Disordered" evidence="3">
    <location>
        <begin position="378"/>
        <end position="447"/>
    </location>
</feature>
<dbReference type="RefSeq" id="XP_029642747.1">
    <property type="nucleotide sequence ID" value="XM_029786887.2"/>
</dbReference>
<dbReference type="Proteomes" id="UP000515154">
    <property type="component" value="Linkage group LG11"/>
</dbReference>
<dbReference type="GO" id="GO:0016788">
    <property type="term" value="F:hydrolase activity, acting on ester bonds"/>
    <property type="evidence" value="ECO:0007669"/>
    <property type="project" value="InterPro"/>
</dbReference>
<feature type="compositionally biased region" description="Acidic residues" evidence="3">
    <location>
        <begin position="384"/>
        <end position="393"/>
    </location>
</feature>
<feature type="region of interest" description="Disordered" evidence="3">
    <location>
        <begin position="501"/>
        <end position="520"/>
    </location>
</feature>
<evidence type="ECO:0000256" key="1">
    <source>
        <dbReference type="ARBA" id="ARBA00009275"/>
    </source>
</evidence>
<dbReference type="Gene3D" id="3.20.20.140">
    <property type="entry name" value="Metal-dependent hydrolases"/>
    <property type="match status" value="1"/>
</dbReference>
<name>A0A6P7SWZ8_9MOLL</name>
<reference evidence="5" key="1">
    <citation type="submission" date="2025-08" db="UniProtKB">
        <authorList>
            <consortium name="RefSeq"/>
        </authorList>
    </citation>
    <scope>IDENTIFICATION</scope>
</reference>
<dbReference type="SUPFAM" id="SSF51556">
    <property type="entry name" value="Metallo-dependent hydrolases"/>
    <property type="match status" value="1"/>
</dbReference>
<dbReference type="PROSITE" id="PS01091">
    <property type="entry name" value="TATD_3"/>
    <property type="match status" value="1"/>
</dbReference>
<evidence type="ECO:0000256" key="2">
    <source>
        <dbReference type="ARBA" id="ARBA00022801"/>
    </source>
</evidence>
<feature type="compositionally biased region" description="Polar residues" evidence="3">
    <location>
        <begin position="424"/>
        <end position="441"/>
    </location>
</feature>
<dbReference type="InterPro" id="IPR018228">
    <property type="entry name" value="DNase_TatD-rel_CS"/>
</dbReference>
<feature type="compositionally biased region" description="Basic and acidic residues" evidence="3">
    <location>
        <begin position="321"/>
        <end position="334"/>
    </location>
</feature>
<feature type="compositionally biased region" description="Polar residues" evidence="3">
    <location>
        <begin position="95"/>
        <end position="109"/>
    </location>
</feature>
<dbReference type="PROSITE" id="PS01090">
    <property type="entry name" value="TATD_2"/>
    <property type="match status" value="1"/>
</dbReference>
<dbReference type="PROSITE" id="PS01137">
    <property type="entry name" value="TATD_1"/>
    <property type="match status" value="1"/>
</dbReference>
<feature type="region of interest" description="Disordered" evidence="3">
    <location>
        <begin position="94"/>
        <end position="126"/>
    </location>
</feature>
<dbReference type="InterPro" id="IPR001130">
    <property type="entry name" value="TatD-like"/>
</dbReference>
<evidence type="ECO:0000313" key="4">
    <source>
        <dbReference type="Proteomes" id="UP000515154"/>
    </source>
</evidence>
<proteinExistence type="inferred from homology"/>